<protein>
    <submittedName>
        <fullName evidence="9">ABC transporter permease</fullName>
    </submittedName>
</protein>
<feature type="transmembrane region" description="Helical" evidence="7">
    <location>
        <begin position="279"/>
        <end position="304"/>
    </location>
</feature>
<name>A0A073J2N8_9RHOB</name>
<gene>
    <name evidence="9" type="ORF">SUH3_08875</name>
</gene>
<comment type="caution">
    <text evidence="9">The sequence shown here is derived from an EMBL/GenBank/DDBJ whole genome shotgun (WGS) entry which is preliminary data.</text>
</comment>
<keyword evidence="4 7" id="KW-0812">Transmembrane</keyword>
<organism evidence="9 10">
    <name type="scientific">Pseudosulfitobacter pseudonitzschiae</name>
    <dbReference type="NCBI Taxonomy" id="1402135"/>
    <lineage>
        <taxon>Bacteria</taxon>
        <taxon>Pseudomonadati</taxon>
        <taxon>Pseudomonadota</taxon>
        <taxon>Alphaproteobacteria</taxon>
        <taxon>Rhodobacterales</taxon>
        <taxon>Roseobacteraceae</taxon>
        <taxon>Pseudosulfitobacter</taxon>
    </lineage>
</organism>
<feature type="domain" description="ABC transmembrane type-1" evidence="8">
    <location>
        <begin position="49"/>
        <end position="264"/>
    </location>
</feature>
<keyword evidence="3" id="KW-1003">Cell membrane</keyword>
<feature type="domain" description="ABC transmembrane type-1" evidence="8">
    <location>
        <begin position="321"/>
        <end position="506"/>
    </location>
</feature>
<evidence type="ECO:0000256" key="5">
    <source>
        <dbReference type="ARBA" id="ARBA00022989"/>
    </source>
</evidence>
<evidence type="ECO:0000313" key="9">
    <source>
        <dbReference type="EMBL" id="KEJ96878.1"/>
    </source>
</evidence>
<dbReference type="EMBL" id="JAMD01000002">
    <property type="protein sequence ID" value="KEJ96878.1"/>
    <property type="molecule type" value="Genomic_DNA"/>
</dbReference>
<dbReference type="InterPro" id="IPR035906">
    <property type="entry name" value="MetI-like_sf"/>
</dbReference>
<dbReference type="PROSITE" id="PS50928">
    <property type="entry name" value="ABC_TM1"/>
    <property type="match status" value="2"/>
</dbReference>
<reference evidence="9 10" key="1">
    <citation type="submission" date="2014-01" db="EMBL/GenBank/DDBJ databases">
        <title>Sulfitobacter sp. H3 (MCCC 1A00686) Genome Sequencing.</title>
        <authorList>
            <person name="Lai Q."/>
            <person name="Hong Z."/>
        </authorList>
    </citation>
    <scope>NUCLEOTIDE SEQUENCE [LARGE SCALE GENOMIC DNA]</scope>
    <source>
        <strain evidence="9 10">H3</strain>
    </source>
</reference>
<dbReference type="CDD" id="cd06261">
    <property type="entry name" value="TM_PBP2"/>
    <property type="match status" value="1"/>
</dbReference>
<evidence type="ECO:0000259" key="8">
    <source>
        <dbReference type="PROSITE" id="PS50928"/>
    </source>
</evidence>
<feature type="transmembrane region" description="Helical" evidence="7">
    <location>
        <begin position="359"/>
        <end position="380"/>
    </location>
</feature>
<evidence type="ECO:0000313" key="10">
    <source>
        <dbReference type="Proteomes" id="UP000027746"/>
    </source>
</evidence>
<dbReference type="Gene3D" id="1.10.3720.10">
    <property type="entry name" value="MetI-like"/>
    <property type="match status" value="2"/>
</dbReference>
<dbReference type="SUPFAM" id="SSF161098">
    <property type="entry name" value="MetI-like"/>
    <property type="match status" value="2"/>
</dbReference>
<dbReference type="RefSeq" id="WP_037922301.1">
    <property type="nucleotide sequence ID" value="NZ_CP054599.1"/>
</dbReference>
<feature type="transmembrane region" description="Helical" evidence="7">
    <location>
        <begin position="386"/>
        <end position="408"/>
    </location>
</feature>
<dbReference type="GeneID" id="68868275"/>
<accession>A0A073J2N8</accession>
<feature type="transmembrane region" description="Helical" evidence="7">
    <location>
        <begin position="83"/>
        <end position="108"/>
    </location>
</feature>
<keyword evidence="10" id="KW-1185">Reference proteome</keyword>
<feature type="transmembrane region" description="Helical" evidence="7">
    <location>
        <begin position="183"/>
        <end position="207"/>
    </location>
</feature>
<evidence type="ECO:0000256" key="7">
    <source>
        <dbReference type="SAM" id="Phobius"/>
    </source>
</evidence>
<keyword evidence="6 7" id="KW-0472">Membrane</keyword>
<keyword evidence="2" id="KW-0813">Transport</keyword>
<proteinExistence type="predicted"/>
<dbReference type="OrthoDB" id="7066776at2"/>
<evidence type="ECO:0000256" key="1">
    <source>
        <dbReference type="ARBA" id="ARBA00004651"/>
    </source>
</evidence>
<feature type="transmembrane region" description="Helical" evidence="7">
    <location>
        <begin position="488"/>
        <end position="507"/>
    </location>
</feature>
<dbReference type="Proteomes" id="UP000027746">
    <property type="component" value="Unassembled WGS sequence"/>
</dbReference>
<comment type="subcellular location">
    <subcellularLocation>
        <location evidence="1">Cell membrane</location>
        <topology evidence="1">Multi-pass membrane protein</topology>
    </subcellularLocation>
</comment>
<evidence type="ECO:0000256" key="2">
    <source>
        <dbReference type="ARBA" id="ARBA00022448"/>
    </source>
</evidence>
<dbReference type="GO" id="GO:0055085">
    <property type="term" value="P:transmembrane transport"/>
    <property type="evidence" value="ECO:0007669"/>
    <property type="project" value="InterPro"/>
</dbReference>
<feature type="transmembrane region" description="Helical" evidence="7">
    <location>
        <begin position="324"/>
        <end position="347"/>
    </location>
</feature>
<sequence>MAASPVQISRTGGIGAATLVVALIAAALGAVAWRAEGGYSLGPADWAAVRFTLWQAFLSALISVALAVPVARALARRRFAGRGVLIALLGAPFILPVIVAVLGILAVFGRGGWVNQLLGHWGFAPLSIYGLGGVLLAHVFFNLPLATRLILQGWQGIPAERFRLAAQLGLTPRMVFRVLEWPVLLRVVPGALALIFVICLASFAVALTLGGGPRATTIELAIYQAFLFDFDLGRAAMLSLMQLGMAGAAAVLALWLVPQVSLTGGMGRMVRRWDAPTGVLRWVDAALIGLAAGFLLVPLLSVVLSGLPGITALSANVYRAAWSSIWVSCVSVCVLLALALPMAGWIGTSRRGGVEAAGLLGFAASPLMIGTGWFILIYPFAAPASLALPVTALVNALMALPFALRILVPGVRDVLATQGRLSAALGLRGWRLWLWVILPGVRPQVGFAAGLAAALSMGDLGVIALFADQDHATLPLQMYRLMGAYQMQAAAGAALLLILLAFGAFWMCDAWGRRGAVSE</sequence>
<evidence type="ECO:0000256" key="4">
    <source>
        <dbReference type="ARBA" id="ARBA00022692"/>
    </source>
</evidence>
<feature type="transmembrane region" description="Helical" evidence="7">
    <location>
        <begin position="444"/>
        <end position="467"/>
    </location>
</feature>
<dbReference type="GO" id="GO:0005886">
    <property type="term" value="C:plasma membrane"/>
    <property type="evidence" value="ECO:0007669"/>
    <property type="project" value="UniProtKB-SubCell"/>
</dbReference>
<feature type="transmembrane region" description="Helical" evidence="7">
    <location>
        <begin position="12"/>
        <end position="33"/>
    </location>
</feature>
<dbReference type="InterPro" id="IPR000515">
    <property type="entry name" value="MetI-like"/>
</dbReference>
<dbReference type="PANTHER" id="PTHR30183">
    <property type="entry name" value="MOLYBDENUM TRANSPORT SYSTEM PERMEASE PROTEIN MODB"/>
    <property type="match status" value="1"/>
</dbReference>
<feature type="transmembrane region" description="Helical" evidence="7">
    <location>
        <begin position="236"/>
        <end position="258"/>
    </location>
</feature>
<dbReference type="PANTHER" id="PTHR30183:SF9">
    <property type="entry name" value="THIAMINE TRANSPORT SYSTEM PERMEASE PROTEIN THIP"/>
    <property type="match status" value="1"/>
</dbReference>
<dbReference type="AlphaFoldDB" id="A0A073J2N8"/>
<keyword evidence="5 7" id="KW-1133">Transmembrane helix</keyword>
<evidence type="ECO:0000256" key="3">
    <source>
        <dbReference type="ARBA" id="ARBA00022475"/>
    </source>
</evidence>
<feature type="transmembrane region" description="Helical" evidence="7">
    <location>
        <begin position="128"/>
        <end position="151"/>
    </location>
</feature>
<evidence type="ECO:0000256" key="6">
    <source>
        <dbReference type="ARBA" id="ARBA00023136"/>
    </source>
</evidence>
<feature type="transmembrane region" description="Helical" evidence="7">
    <location>
        <begin position="53"/>
        <end position="71"/>
    </location>
</feature>